<accession>A0A0G0KJM2</accession>
<gene>
    <name evidence="1" type="ORF">US67_C0016G0004</name>
</gene>
<dbReference type="Proteomes" id="UP000034366">
    <property type="component" value="Unassembled WGS sequence"/>
</dbReference>
<name>A0A0G0KJM2_9BACT</name>
<evidence type="ECO:0008006" key="3">
    <source>
        <dbReference type="Google" id="ProtNLM"/>
    </source>
</evidence>
<protein>
    <recommendedName>
        <fullName evidence="3">Nudix hydrolase domain-containing protein</fullName>
    </recommendedName>
</protein>
<dbReference type="AlphaFoldDB" id="A0A0G0KJM2"/>
<evidence type="ECO:0000313" key="1">
    <source>
        <dbReference type="EMBL" id="KKQ49399.1"/>
    </source>
</evidence>
<reference evidence="1 2" key="1">
    <citation type="journal article" date="2015" name="Nature">
        <title>rRNA introns, odd ribosomes, and small enigmatic genomes across a large radiation of phyla.</title>
        <authorList>
            <person name="Brown C.T."/>
            <person name="Hug L.A."/>
            <person name="Thomas B.C."/>
            <person name="Sharon I."/>
            <person name="Castelle C.J."/>
            <person name="Singh A."/>
            <person name="Wilkins M.J."/>
            <person name="Williams K.H."/>
            <person name="Banfield J.F."/>
        </authorList>
    </citation>
    <scope>NUCLEOTIDE SEQUENCE [LARGE SCALE GENOMIC DNA]</scope>
</reference>
<evidence type="ECO:0000313" key="2">
    <source>
        <dbReference type="Proteomes" id="UP000034366"/>
    </source>
</evidence>
<comment type="caution">
    <text evidence="1">The sequence shown here is derived from an EMBL/GenBank/DDBJ whole genome shotgun (WGS) entry which is preliminary data.</text>
</comment>
<sequence>MSSSKEIYGGVSEIFSSKSGILAKNIVLSHRYPQIITGNPQLGLTNNKYLNSWKKTKMVRAPQGDFNQIKYTLREINVTDGSISIATGVTDYFTIWGLPQTNPELHNKAIEQIITTGKTKIPIAISTHNILLSSEGVLVRVSSKAAGFSAGRVSISFEEQAEPTLDSGIVNAAFRGYQEELGILISPEKILLLGIGLELNTSYACFCHVAKFDFSKKAIENASDKSETETMFFVPPKNLDVWTQDEIPPAVWKKYTDKSCPIDKTAILKPHPTVLWRVKLLKHYLSI</sequence>
<dbReference type="EMBL" id="LBTW01000016">
    <property type="protein sequence ID" value="KKQ49399.1"/>
    <property type="molecule type" value="Genomic_DNA"/>
</dbReference>
<proteinExistence type="predicted"/>
<organism evidence="1 2">
    <name type="scientific">Candidatus Woesebacteria bacterium GW2011_GWD1_38_10</name>
    <dbReference type="NCBI Taxonomy" id="1618592"/>
    <lineage>
        <taxon>Bacteria</taxon>
        <taxon>Candidatus Woeseibacteriota</taxon>
    </lineage>
</organism>